<name>A0ABS3WCH7_9BACL</name>
<proteinExistence type="predicted"/>
<sequence>MYGQAAGVLTNADIRKLRHYVQHKHGALPNERRAEIVADAMQRIVLRQLPDFPEDAKHTVMRALIRDVAAGKALPVNEALIYETCMQLDTELPELLRPLHAWCEKRAGIAIDPARFREALAESRVIAASPELGLSAWDAVVGAAGLRDSGRFVPRGAFAAEALPVRLPEPVRLPARKAAKLPSGAYLAMSLALCAAMLGYGWWSVRPVPAEIERPRTIVRIPAPTPPVVKQKNALPAELRYAEVDRERLVRYLRGKSSLLADEPYLSAILHAAKEHDIHPLLLFAITGQEQAFVPKTAKNAAKIANNPFNVFYSWKAFNTTIAESARIAGNTINRLSFDRPERVDAVTWINREYAEDPNWSKGVNSLFNAMLTQITADSKR</sequence>
<evidence type="ECO:0000313" key="1">
    <source>
        <dbReference type="EMBL" id="MBO7746013.1"/>
    </source>
</evidence>
<keyword evidence="2" id="KW-1185">Reference proteome</keyword>
<dbReference type="Proteomes" id="UP000670947">
    <property type="component" value="Unassembled WGS sequence"/>
</dbReference>
<dbReference type="EMBL" id="JAGGDJ010000014">
    <property type="protein sequence ID" value="MBO7746013.1"/>
    <property type="molecule type" value="Genomic_DNA"/>
</dbReference>
<dbReference type="RefSeq" id="WP_208848825.1">
    <property type="nucleotide sequence ID" value="NZ_JAGGDJ010000014.1"/>
</dbReference>
<organism evidence="1 2">
    <name type="scientific">Paenibacillus artemisiicola</name>
    <dbReference type="NCBI Taxonomy" id="1172618"/>
    <lineage>
        <taxon>Bacteria</taxon>
        <taxon>Bacillati</taxon>
        <taxon>Bacillota</taxon>
        <taxon>Bacilli</taxon>
        <taxon>Bacillales</taxon>
        <taxon>Paenibacillaceae</taxon>
        <taxon>Paenibacillus</taxon>
    </lineage>
</organism>
<gene>
    <name evidence="1" type="ORF">I8J29_17530</name>
</gene>
<comment type="caution">
    <text evidence="1">The sequence shown here is derived from an EMBL/GenBank/DDBJ whole genome shotgun (WGS) entry which is preliminary data.</text>
</comment>
<accession>A0ABS3WCH7</accession>
<protein>
    <submittedName>
        <fullName evidence="1">Glucosaminidase domain-containing protein</fullName>
    </submittedName>
</protein>
<reference evidence="1 2" key="1">
    <citation type="submission" date="2021-03" db="EMBL/GenBank/DDBJ databases">
        <title>Paenibacillus artemisicola MWE-103 whole genome sequence.</title>
        <authorList>
            <person name="Ham Y.J."/>
        </authorList>
    </citation>
    <scope>NUCLEOTIDE SEQUENCE [LARGE SCALE GENOMIC DNA]</scope>
    <source>
        <strain evidence="1 2">MWE-103</strain>
    </source>
</reference>
<evidence type="ECO:0000313" key="2">
    <source>
        <dbReference type="Proteomes" id="UP000670947"/>
    </source>
</evidence>